<feature type="transmembrane region" description="Helical" evidence="1">
    <location>
        <begin position="914"/>
        <end position="936"/>
    </location>
</feature>
<keyword evidence="1" id="KW-0812">Transmembrane</keyword>
<dbReference type="PANTHER" id="PTHR32063">
    <property type="match status" value="1"/>
</dbReference>
<feature type="transmembrane region" description="Helical" evidence="1">
    <location>
        <begin position="12"/>
        <end position="32"/>
    </location>
</feature>
<keyword evidence="1" id="KW-1133">Transmembrane helix</keyword>
<evidence type="ECO:0000313" key="2">
    <source>
        <dbReference type="EMBL" id="WRQ87272.1"/>
    </source>
</evidence>
<dbReference type="PANTHER" id="PTHR32063:SF0">
    <property type="entry name" value="SWARMING MOTILITY PROTEIN SWRC"/>
    <property type="match status" value="1"/>
</dbReference>
<dbReference type="Gene3D" id="3.30.70.1440">
    <property type="entry name" value="Multidrug efflux transporter AcrB pore domain"/>
    <property type="match status" value="1"/>
</dbReference>
<feature type="transmembrane region" description="Helical" evidence="1">
    <location>
        <begin position="429"/>
        <end position="449"/>
    </location>
</feature>
<feature type="transmembrane region" description="Helical" evidence="1">
    <location>
        <begin position="957"/>
        <end position="977"/>
    </location>
</feature>
<dbReference type="RefSeq" id="WP_221029312.1">
    <property type="nucleotide sequence ID" value="NZ_CP139781.1"/>
</dbReference>
<dbReference type="Gene3D" id="3.30.70.1430">
    <property type="entry name" value="Multidrug efflux transporter AcrB pore domain"/>
    <property type="match status" value="2"/>
</dbReference>
<accession>A0ABZ1C796</accession>
<dbReference type="Gene3D" id="3.30.2090.10">
    <property type="entry name" value="Multidrug efflux transporter AcrB TolC docking domain, DN and DC subdomains"/>
    <property type="match status" value="2"/>
</dbReference>
<evidence type="ECO:0000256" key="1">
    <source>
        <dbReference type="SAM" id="Phobius"/>
    </source>
</evidence>
<dbReference type="SUPFAM" id="SSF82714">
    <property type="entry name" value="Multidrug efflux transporter AcrB TolC docking domain, DN and DC subdomains"/>
    <property type="match status" value="2"/>
</dbReference>
<feature type="transmembrane region" description="Helical" evidence="1">
    <location>
        <begin position="358"/>
        <end position="377"/>
    </location>
</feature>
<dbReference type="Gene3D" id="1.20.1640.10">
    <property type="entry name" value="Multidrug efflux transporter AcrB transmembrane domain"/>
    <property type="match status" value="2"/>
</dbReference>
<name>A0ABZ1C796_9BACT</name>
<dbReference type="InterPro" id="IPR001036">
    <property type="entry name" value="Acrflvin-R"/>
</dbReference>
<reference evidence="2 3" key="1">
    <citation type="submission" date="2021-08" db="EMBL/GenBank/DDBJ databases">
        <authorList>
            <person name="Zhang D."/>
            <person name="Zhang A."/>
            <person name="Wang L."/>
        </authorList>
    </citation>
    <scope>NUCLEOTIDE SEQUENCE [LARGE SCALE GENOMIC DNA]</scope>
    <source>
        <strain evidence="2 3">WL0086</strain>
    </source>
</reference>
<keyword evidence="3" id="KW-1185">Reference proteome</keyword>
<feature type="transmembrane region" description="Helical" evidence="1">
    <location>
        <begin position="856"/>
        <end position="875"/>
    </location>
</feature>
<dbReference type="PRINTS" id="PR00702">
    <property type="entry name" value="ACRIFLAVINRP"/>
</dbReference>
<sequence>MPLTETSVKRPVATAMVFLIIITLGISGLRHLPIDLLPPIEFPSLTVAVEYPNVGPQEIEEIITRPVENAVAGVPGIERVRSSSSEGQSRVTLDFARGTNLDEAANDLRAAIEPMRNSFPDEVDPPRIWKFDPNNAPIVMVGVSSPTRDLQELTLILEREISKRFEQIPGVGRVDVWGGVHRQVRVDLKRDRLNASQLSSADVRNALASGNINLPGGNVVSGVQQLYVRTLGEYNSIDQIRNTVITRVDGKPIRVGDVADVSFGYEDLDRLVRIDGRPMLRFAIRKQTGANTVAVADAVRAEVDRINAERADLRMLIASDQSTFIKGSISNVANSAGWGALFAVAVLYAFLRKGSSTFIIAAAIPISIIATFGLLYFNGLTLNQMSFGGLALGIGMVVDNAVVVLENITRLREEGHDRRRAALVGTKEVAGAVVASTLTTTVIFLPVVFMKTVSGVIFQQLALVVVFALICSLLVALTLVPMLASKLLDRWPARSKTAKPAKPAKAGRFAAIENHYGNLLGWALHHKARVLIGAAALVGVTMAAFPLIPVELAPQTEADQIDVDIRMADGTNIAVLDRYLGDLERIVASQVNETDIDHLTTEIRDGRAEVEIAMSPDASVSTLELADRLRAVTDGRIPGADIRVSAQNGLWILRMVFGNGGSEDVSLQLRGHDLELAQRVGRQIQQAVEDLPGIEGVRIGRSEGRPEQNLVFNREKIAELGLNIRDVASTLQTNVGGSRAGGYRIGGDEFDIMVRLRAQDRQSTQSLDNIPVRLPSGETIPLSAVIDKEASRGPPEIQRIDGQRITTITANLAKGVALGDAVDAIRTRLQDVDIPPGLSLYFGGAYEEQAKSAADFRLSLIIAILLTYMVMAAQFERFLDPLVVLCAIPLAVIGVVPTLLLTGTTINMQSLMGLVMLIGIVVNNAIVLVDYINLLIREEGLSMAEAVRKAGSRRLRPILMTTLTTVLGLLPLALGIGPGAEIQAALARTVLGGLVASTLVTLVFIPVLYSWSHQLKDKVQARFSEPSNAPVPAPQRS</sequence>
<dbReference type="Proteomes" id="UP000738431">
    <property type="component" value="Chromosome"/>
</dbReference>
<feature type="transmembrane region" description="Helical" evidence="1">
    <location>
        <begin position="530"/>
        <end position="548"/>
    </location>
</feature>
<dbReference type="InterPro" id="IPR027463">
    <property type="entry name" value="AcrB_DN_DC_subdom"/>
</dbReference>
<feature type="transmembrane region" description="Helical" evidence="1">
    <location>
        <begin position="332"/>
        <end position="351"/>
    </location>
</feature>
<dbReference type="SUPFAM" id="SSF82693">
    <property type="entry name" value="Multidrug efflux transporter AcrB pore domain, PN1, PN2, PC1 and PC2 subdomains"/>
    <property type="match status" value="2"/>
</dbReference>
<proteinExistence type="predicted"/>
<protein>
    <submittedName>
        <fullName evidence="2">Efflux RND transporter permease subunit</fullName>
    </submittedName>
</protein>
<dbReference type="Pfam" id="PF00873">
    <property type="entry name" value="ACR_tran"/>
    <property type="match status" value="1"/>
</dbReference>
<dbReference type="SUPFAM" id="SSF82866">
    <property type="entry name" value="Multidrug efflux transporter AcrB transmembrane domain"/>
    <property type="match status" value="2"/>
</dbReference>
<feature type="transmembrane region" description="Helical" evidence="1">
    <location>
        <begin position="461"/>
        <end position="484"/>
    </location>
</feature>
<gene>
    <name evidence="2" type="ORF">K1X11_020865</name>
</gene>
<feature type="transmembrane region" description="Helical" evidence="1">
    <location>
        <begin position="389"/>
        <end position="408"/>
    </location>
</feature>
<dbReference type="EMBL" id="CP139781">
    <property type="protein sequence ID" value="WRQ87272.1"/>
    <property type="molecule type" value="Genomic_DNA"/>
</dbReference>
<dbReference type="Gene3D" id="3.30.70.1320">
    <property type="entry name" value="Multidrug efflux transporter AcrB pore domain like"/>
    <property type="match status" value="1"/>
</dbReference>
<reference evidence="2 3" key="2">
    <citation type="submission" date="2023-12" db="EMBL/GenBank/DDBJ databases">
        <title>Description of an unclassified Opitutus bacterium of Verrucomicrobiota.</title>
        <authorList>
            <person name="Zhang D.-F."/>
        </authorList>
    </citation>
    <scope>NUCLEOTIDE SEQUENCE [LARGE SCALE GENOMIC DNA]</scope>
    <source>
        <strain evidence="2 3">WL0086</strain>
    </source>
</reference>
<evidence type="ECO:0000313" key="3">
    <source>
        <dbReference type="Proteomes" id="UP000738431"/>
    </source>
</evidence>
<keyword evidence="1" id="KW-0472">Membrane</keyword>
<feature type="transmembrane region" description="Helical" evidence="1">
    <location>
        <begin position="989"/>
        <end position="1009"/>
    </location>
</feature>
<feature type="transmembrane region" description="Helical" evidence="1">
    <location>
        <begin position="882"/>
        <end position="902"/>
    </location>
</feature>
<organism evidence="2 3">
    <name type="scientific">Actomonas aquatica</name>
    <dbReference type="NCBI Taxonomy" id="2866162"/>
    <lineage>
        <taxon>Bacteria</taxon>
        <taxon>Pseudomonadati</taxon>
        <taxon>Verrucomicrobiota</taxon>
        <taxon>Opitutia</taxon>
        <taxon>Opitutales</taxon>
        <taxon>Opitutaceae</taxon>
        <taxon>Actomonas</taxon>
    </lineage>
</organism>